<organism evidence="1">
    <name type="scientific">Octopus bimaculoides</name>
    <name type="common">California two-spotted octopus</name>
    <dbReference type="NCBI Taxonomy" id="37653"/>
    <lineage>
        <taxon>Eukaryota</taxon>
        <taxon>Metazoa</taxon>
        <taxon>Spiralia</taxon>
        <taxon>Lophotrochozoa</taxon>
        <taxon>Mollusca</taxon>
        <taxon>Cephalopoda</taxon>
        <taxon>Coleoidea</taxon>
        <taxon>Octopodiformes</taxon>
        <taxon>Octopoda</taxon>
        <taxon>Incirrata</taxon>
        <taxon>Octopodidae</taxon>
        <taxon>Octopus</taxon>
    </lineage>
</organism>
<sequence>MTMQVLMTPEDFTIILELNPIVRAERRVIRLVVQSRKHSCFMCSGSVSYRSWKDSENGQQQQ</sequence>
<proteinExistence type="predicted"/>
<protein>
    <submittedName>
        <fullName evidence="1">Uncharacterized protein</fullName>
    </submittedName>
</protein>
<dbReference type="EMBL" id="KQ416971">
    <property type="protein sequence ID" value="KOF94374.1"/>
    <property type="molecule type" value="Genomic_DNA"/>
</dbReference>
<evidence type="ECO:0000313" key="1">
    <source>
        <dbReference type="EMBL" id="KOF94374.1"/>
    </source>
</evidence>
<name>A0A0L8HYX3_OCTBM</name>
<gene>
    <name evidence="1" type="ORF">OCBIM_22001859mg</name>
</gene>
<reference evidence="1" key="1">
    <citation type="submission" date="2015-07" db="EMBL/GenBank/DDBJ databases">
        <title>MeaNS - Measles Nucleotide Surveillance Program.</title>
        <authorList>
            <person name="Tran T."/>
            <person name="Druce J."/>
        </authorList>
    </citation>
    <scope>NUCLEOTIDE SEQUENCE</scope>
    <source>
        <strain evidence="1">UCB-OBI-ISO-001</strain>
        <tissue evidence="1">Gonad</tissue>
    </source>
</reference>
<dbReference type="AlphaFoldDB" id="A0A0L8HYX3"/>
<accession>A0A0L8HYX3</accession>